<dbReference type="AlphaFoldDB" id="A0A521DVM9"/>
<accession>A0A521DVM9</accession>
<keyword evidence="4" id="KW-1185">Reference proteome</keyword>
<evidence type="ECO:0000259" key="2">
    <source>
        <dbReference type="Pfam" id="PF08874"/>
    </source>
</evidence>
<dbReference type="InterPro" id="IPR014973">
    <property type="entry name" value="DUF1835"/>
</dbReference>
<name>A0A521DVM9_9BACL</name>
<feature type="domain" description="DUF1835" evidence="2">
    <location>
        <begin position="48"/>
        <end position="154"/>
    </location>
</feature>
<sequence>METLGRMCHAGGRIDPVRDRPESVIDPEEASEEKSFQHKPLEGGTVMIHIVNNDALGEQLSKCEPLKGEIFVWREMYDLGPFSSEWDAKEMITRRASFFEDRIGISKAQFEMISYYQEQRLKRIPQTTTITLWFQSHRHDQLMLLYLLNRINQYGLKYVDWVEVPQKEILSEAVLLRQYENRYSLERQHLKHAVTAWKNYISSDPRNILHWLGTSFSPLLFVFNAFHRHLDYFPQYQNGLNVIEAQALQVISEHTPTFFELYEEIHQLREEDGLSEVHFAAMLNELGKGCAPLICTERGEGITIPDRDRPDRPIMLTSLGESVMAGEKDRIQTCGIDWWLGGVHLTSEGCWRRDSKGCLK</sequence>
<gene>
    <name evidence="3" type="ORF">SAMN06264849_10720</name>
</gene>
<proteinExistence type="predicted"/>
<evidence type="ECO:0000313" key="4">
    <source>
        <dbReference type="Proteomes" id="UP000315636"/>
    </source>
</evidence>
<organism evidence="3 4">
    <name type="scientific">Melghirimyces algeriensis</name>
    <dbReference type="NCBI Taxonomy" id="910412"/>
    <lineage>
        <taxon>Bacteria</taxon>
        <taxon>Bacillati</taxon>
        <taxon>Bacillota</taxon>
        <taxon>Bacilli</taxon>
        <taxon>Bacillales</taxon>
        <taxon>Thermoactinomycetaceae</taxon>
        <taxon>Melghirimyces</taxon>
    </lineage>
</organism>
<evidence type="ECO:0000256" key="1">
    <source>
        <dbReference type="SAM" id="MobiDB-lite"/>
    </source>
</evidence>
<dbReference type="Pfam" id="PF08874">
    <property type="entry name" value="DUF1835"/>
    <property type="match status" value="1"/>
</dbReference>
<dbReference type="RefSeq" id="WP_185956231.1">
    <property type="nucleotide sequence ID" value="NZ_FXTI01000007.1"/>
</dbReference>
<dbReference type="Proteomes" id="UP000315636">
    <property type="component" value="Unassembled WGS sequence"/>
</dbReference>
<reference evidence="3 4" key="1">
    <citation type="submission" date="2017-05" db="EMBL/GenBank/DDBJ databases">
        <authorList>
            <person name="Varghese N."/>
            <person name="Submissions S."/>
        </authorList>
    </citation>
    <scope>NUCLEOTIDE SEQUENCE [LARGE SCALE GENOMIC DNA]</scope>
    <source>
        <strain evidence="3 4">DSM 45474</strain>
    </source>
</reference>
<dbReference type="EMBL" id="FXTI01000007">
    <property type="protein sequence ID" value="SMO75747.1"/>
    <property type="molecule type" value="Genomic_DNA"/>
</dbReference>
<evidence type="ECO:0000313" key="3">
    <source>
        <dbReference type="EMBL" id="SMO75747.1"/>
    </source>
</evidence>
<feature type="region of interest" description="Disordered" evidence="1">
    <location>
        <begin position="1"/>
        <end position="38"/>
    </location>
</feature>
<protein>
    <recommendedName>
        <fullName evidence="2">DUF1835 domain-containing protein</fullName>
    </recommendedName>
</protein>